<keyword evidence="2" id="KW-0808">Transferase</keyword>
<dbReference type="EMBL" id="CAJHNH020000271">
    <property type="protein sequence ID" value="CAG5116568.1"/>
    <property type="molecule type" value="Genomic_DNA"/>
</dbReference>
<dbReference type="GO" id="GO:0008146">
    <property type="term" value="F:sulfotransferase activity"/>
    <property type="evidence" value="ECO:0007669"/>
    <property type="project" value="InterPro"/>
</dbReference>
<evidence type="ECO:0000256" key="1">
    <source>
        <dbReference type="ARBA" id="ARBA00005771"/>
    </source>
</evidence>
<dbReference type="Pfam" id="PF00685">
    <property type="entry name" value="Sulfotransfer_1"/>
    <property type="match status" value="1"/>
</dbReference>
<evidence type="ECO:0000259" key="3">
    <source>
        <dbReference type="Pfam" id="PF00685"/>
    </source>
</evidence>
<dbReference type="SUPFAM" id="SSF52540">
    <property type="entry name" value="P-loop containing nucleoside triphosphate hydrolases"/>
    <property type="match status" value="1"/>
</dbReference>
<reference evidence="4" key="1">
    <citation type="submission" date="2021-04" db="EMBL/GenBank/DDBJ databases">
        <authorList>
            <consortium name="Molecular Ecology Group"/>
        </authorList>
    </citation>
    <scope>NUCLEOTIDE SEQUENCE</scope>
</reference>
<dbReference type="Proteomes" id="UP000678393">
    <property type="component" value="Unassembled WGS sequence"/>
</dbReference>
<dbReference type="PANTHER" id="PTHR11783">
    <property type="entry name" value="SULFOTRANSFERASE SULT"/>
    <property type="match status" value="1"/>
</dbReference>
<dbReference type="Gene3D" id="3.40.50.300">
    <property type="entry name" value="P-loop containing nucleotide triphosphate hydrolases"/>
    <property type="match status" value="1"/>
</dbReference>
<dbReference type="OrthoDB" id="205623at2759"/>
<dbReference type="AlphaFoldDB" id="A0A8S3YJJ9"/>
<comment type="caution">
    <text evidence="4">The sequence shown here is derived from an EMBL/GenBank/DDBJ whole genome shotgun (WGS) entry which is preliminary data.</text>
</comment>
<evidence type="ECO:0000256" key="2">
    <source>
        <dbReference type="ARBA" id="ARBA00022679"/>
    </source>
</evidence>
<comment type="similarity">
    <text evidence="1">Belongs to the sulfotransferase 1 family.</text>
</comment>
<keyword evidence="5" id="KW-1185">Reference proteome</keyword>
<dbReference type="InterPro" id="IPR000863">
    <property type="entry name" value="Sulfotransferase_dom"/>
</dbReference>
<organism evidence="4 5">
    <name type="scientific">Candidula unifasciata</name>
    <dbReference type="NCBI Taxonomy" id="100452"/>
    <lineage>
        <taxon>Eukaryota</taxon>
        <taxon>Metazoa</taxon>
        <taxon>Spiralia</taxon>
        <taxon>Lophotrochozoa</taxon>
        <taxon>Mollusca</taxon>
        <taxon>Gastropoda</taxon>
        <taxon>Heterobranchia</taxon>
        <taxon>Euthyneura</taxon>
        <taxon>Panpulmonata</taxon>
        <taxon>Eupulmonata</taxon>
        <taxon>Stylommatophora</taxon>
        <taxon>Helicina</taxon>
        <taxon>Helicoidea</taxon>
        <taxon>Geomitridae</taxon>
        <taxon>Candidula</taxon>
    </lineage>
</organism>
<feature type="domain" description="Sulfotransferase" evidence="3">
    <location>
        <begin position="44"/>
        <end position="198"/>
    </location>
</feature>
<protein>
    <recommendedName>
        <fullName evidence="3">Sulfotransferase domain-containing protein</fullName>
    </recommendedName>
</protein>
<accession>A0A8S3YJJ9</accession>
<proteinExistence type="inferred from homology"/>
<dbReference type="InterPro" id="IPR027417">
    <property type="entry name" value="P-loop_NTPase"/>
</dbReference>
<sequence>MPLELVPDEFGTVMELFRCPNGRLVAPDLNPDTVYNMRNIPLRDDDIMLCSYAKSGCHWLWDVLRYLRFGVADDLDKVDKETHMVEYNSLETLEQLQSPRILNNHGFFEDQPTDLFNKKVKVVFVYRNIKDLAVSYYHHHTRFPEYKYQDTFTHYIRRFVAGLVDNGSVFEYLRGWEEGIHNTPGLNIHVVSYEDMKELLRLGKIFLGPNTALVFPKGPSPRAQNRFWPNVKKKKKRATMYLDHEGKPVMYGKEKLLPYCRSVGERRNHFTVAATIGWTPSLKKKMGNPKFFKFLKIQYNLFLFSKNF</sequence>
<name>A0A8S3YJJ9_9EUPU</name>
<gene>
    <name evidence="4" type="ORF">CUNI_LOCUS2126</name>
</gene>
<evidence type="ECO:0000313" key="4">
    <source>
        <dbReference type="EMBL" id="CAG5116568.1"/>
    </source>
</evidence>
<evidence type="ECO:0000313" key="5">
    <source>
        <dbReference type="Proteomes" id="UP000678393"/>
    </source>
</evidence>